<evidence type="ECO:0000256" key="2">
    <source>
        <dbReference type="SAM" id="MobiDB-lite"/>
    </source>
</evidence>
<dbReference type="GO" id="GO:0008270">
    <property type="term" value="F:zinc ion binding"/>
    <property type="evidence" value="ECO:0007669"/>
    <property type="project" value="UniProtKB-KW"/>
</dbReference>
<keyword evidence="1" id="KW-0863">Zinc-finger</keyword>
<keyword evidence="3" id="KW-0732">Signal</keyword>
<dbReference type="HOGENOM" id="CLU_2320413_0_0_1"/>
<keyword evidence="1" id="KW-0862">Zinc</keyword>
<evidence type="ECO:0000256" key="3">
    <source>
        <dbReference type="SAM" id="SignalP"/>
    </source>
</evidence>
<organism evidence="5 6">
    <name type="scientific">Fomitopsis schrenkii</name>
    <name type="common">Brown rot fungus</name>
    <dbReference type="NCBI Taxonomy" id="2126942"/>
    <lineage>
        <taxon>Eukaryota</taxon>
        <taxon>Fungi</taxon>
        <taxon>Dikarya</taxon>
        <taxon>Basidiomycota</taxon>
        <taxon>Agaricomycotina</taxon>
        <taxon>Agaricomycetes</taxon>
        <taxon>Polyporales</taxon>
        <taxon>Fomitopsis</taxon>
    </lineage>
</organism>
<evidence type="ECO:0000256" key="1">
    <source>
        <dbReference type="PROSITE-ProRule" id="PRU00042"/>
    </source>
</evidence>
<reference evidence="5 6" key="1">
    <citation type="journal article" date="2012" name="Science">
        <title>The Paleozoic origin of enzymatic lignin decomposition reconstructed from 31 fungal genomes.</title>
        <authorList>
            <person name="Floudas D."/>
            <person name="Binder M."/>
            <person name="Riley R."/>
            <person name="Barry K."/>
            <person name="Blanchette R.A."/>
            <person name="Henrissat B."/>
            <person name="Martinez A.T."/>
            <person name="Otillar R."/>
            <person name="Spatafora J.W."/>
            <person name="Yadav J.S."/>
            <person name="Aerts A."/>
            <person name="Benoit I."/>
            <person name="Boyd A."/>
            <person name="Carlson A."/>
            <person name="Copeland A."/>
            <person name="Coutinho P.M."/>
            <person name="de Vries R.P."/>
            <person name="Ferreira P."/>
            <person name="Findley K."/>
            <person name="Foster B."/>
            <person name="Gaskell J."/>
            <person name="Glotzer D."/>
            <person name="Gorecki P."/>
            <person name="Heitman J."/>
            <person name="Hesse C."/>
            <person name="Hori C."/>
            <person name="Igarashi K."/>
            <person name="Jurgens J.A."/>
            <person name="Kallen N."/>
            <person name="Kersten P."/>
            <person name="Kohler A."/>
            <person name="Kuees U."/>
            <person name="Kumar T.K.A."/>
            <person name="Kuo A."/>
            <person name="LaButti K."/>
            <person name="Larrondo L.F."/>
            <person name="Lindquist E."/>
            <person name="Ling A."/>
            <person name="Lombard V."/>
            <person name="Lucas S."/>
            <person name="Lundell T."/>
            <person name="Martin R."/>
            <person name="McLaughlin D.J."/>
            <person name="Morgenstern I."/>
            <person name="Morin E."/>
            <person name="Murat C."/>
            <person name="Nagy L.G."/>
            <person name="Nolan M."/>
            <person name="Ohm R.A."/>
            <person name="Patyshakuliyeva A."/>
            <person name="Rokas A."/>
            <person name="Ruiz-Duenas F.J."/>
            <person name="Sabat G."/>
            <person name="Salamov A."/>
            <person name="Samejima M."/>
            <person name="Schmutz J."/>
            <person name="Slot J.C."/>
            <person name="St John F."/>
            <person name="Stenlid J."/>
            <person name="Sun H."/>
            <person name="Sun S."/>
            <person name="Syed K."/>
            <person name="Tsang A."/>
            <person name="Wiebenga A."/>
            <person name="Young D."/>
            <person name="Pisabarro A."/>
            <person name="Eastwood D.C."/>
            <person name="Martin F."/>
            <person name="Cullen D."/>
            <person name="Grigoriev I.V."/>
            <person name="Hibbett D.S."/>
        </authorList>
    </citation>
    <scope>NUCLEOTIDE SEQUENCE</scope>
    <source>
        <strain evidence="6">FP-58527</strain>
    </source>
</reference>
<dbReference type="InParanoid" id="S8DMP9"/>
<dbReference type="InterPro" id="IPR013087">
    <property type="entry name" value="Znf_C2H2_type"/>
</dbReference>
<keyword evidence="6" id="KW-1185">Reference proteome</keyword>
<keyword evidence="1" id="KW-0479">Metal-binding</keyword>
<protein>
    <recommendedName>
        <fullName evidence="4">C2H2-type domain-containing protein</fullName>
    </recommendedName>
</protein>
<feature type="signal peptide" evidence="3">
    <location>
        <begin position="1"/>
        <end position="20"/>
    </location>
</feature>
<feature type="domain" description="C2H2-type" evidence="4">
    <location>
        <begin position="17"/>
        <end position="45"/>
    </location>
</feature>
<dbReference type="EMBL" id="KE504251">
    <property type="protein sequence ID" value="EPS93932.1"/>
    <property type="molecule type" value="Genomic_DNA"/>
</dbReference>
<feature type="chain" id="PRO_5004562384" description="C2H2-type domain-containing protein" evidence="3">
    <location>
        <begin position="21"/>
        <end position="99"/>
    </location>
</feature>
<dbReference type="PROSITE" id="PS50157">
    <property type="entry name" value="ZINC_FINGER_C2H2_2"/>
    <property type="match status" value="1"/>
</dbReference>
<feature type="compositionally biased region" description="Basic residues" evidence="2">
    <location>
        <begin position="35"/>
        <end position="51"/>
    </location>
</feature>
<feature type="compositionally biased region" description="Basic residues" evidence="2">
    <location>
        <begin position="61"/>
        <end position="72"/>
    </location>
</feature>
<sequence>MWTLTLAALLVLAFATLSCSACMRVFARKQDWTSHQRRGHDRSAQSRKRRVGASAHDGNHRWRHGTSRRSHPLRPPTVPVAHMPRKTKRTVPAQGRKHS</sequence>
<feature type="compositionally biased region" description="Basic residues" evidence="2">
    <location>
        <begin position="83"/>
        <end position="99"/>
    </location>
</feature>
<accession>S8DMP9</accession>
<dbReference type="Proteomes" id="UP000015241">
    <property type="component" value="Unassembled WGS sequence"/>
</dbReference>
<evidence type="ECO:0000313" key="5">
    <source>
        <dbReference type="EMBL" id="EPS93932.1"/>
    </source>
</evidence>
<evidence type="ECO:0000313" key="6">
    <source>
        <dbReference type="Proteomes" id="UP000015241"/>
    </source>
</evidence>
<feature type="region of interest" description="Disordered" evidence="2">
    <location>
        <begin position="30"/>
        <end position="99"/>
    </location>
</feature>
<evidence type="ECO:0000259" key="4">
    <source>
        <dbReference type="PROSITE" id="PS50157"/>
    </source>
</evidence>
<proteinExistence type="predicted"/>
<gene>
    <name evidence="5" type="ORF">FOMPIDRAFT_1026374</name>
</gene>
<name>S8DMP9_FOMSC</name>
<dbReference type="AlphaFoldDB" id="S8DMP9"/>
<dbReference type="PROSITE" id="PS00028">
    <property type="entry name" value="ZINC_FINGER_C2H2_1"/>
    <property type="match status" value="1"/>
</dbReference>